<feature type="region of interest" description="Disordered" evidence="3">
    <location>
        <begin position="381"/>
        <end position="409"/>
    </location>
</feature>
<sequence length="489" mass="58810">MAASVKENDEREKNVLAWKNKMEKSKKGEILRELRKLSVQVVALEREKTTHLYSKRSEFRHDFSGLEELDSKLTGDIKSEQVKVKQQLEKISHMVKRFHKELKDVKPTPEFVEKLKVIMEEIEGTITSFKENQRKQYEELIRDERVTYQEIQALERKFDAWNQLTERTEQKSRAATTVAPLASARDITKDLPPQVAAFEKFLEETGGVRGGWDEYDHGTFLKFRNRYKGKIIFIKHALIAIPTKTEEEIREHEEWYQTYLSMNEKKKESIRKWREKKEDEKEEVLSKVESELAEDKHKEEQRKQRIQEQIEEEKRHRFSQLNAWKVQKELERAQAEEKKLREALDKTKKEEERKREKAELKQKVDLYKKEREEEEKFLEEQKKAWEEEERERQRQISGREIHRFRDRDQKKIQEKLAKEKEKENEKIQKQKRLERLREQVDVEVERDPNRLLKPTAGWTSRLKDKAPSGSGPLLHMPHKATPSWRQGMT</sequence>
<proteinExistence type="predicted"/>
<dbReference type="PANTHER" id="PTHR21549:SF0">
    <property type="entry name" value="COILED-COIL DOMAIN-CONTAINING PROTEIN 112"/>
    <property type="match status" value="1"/>
</dbReference>
<feature type="region of interest" description="Disordered" evidence="3">
    <location>
        <begin position="454"/>
        <end position="489"/>
    </location>
</feature>
<name>A0A8B8DZM0_CRAVI</name>
<evidence type="ECO:0000256" key="2">
    <source>
        <dbReference type="SAM" id="Coils"/>
    </source>
</evidence>
<gene>
    <name evidence="5" type="primary">LOC111130553</name>
</gene>
<dbReference type="OrthoDB" id="2152435at2759"/>
<evidence type="ECO:0000256" key="1">
    <source>
        <dbReference type="ARBA" id="ARBA00023054"/>
    </source>
</evidence>
<keyword evidence="4" id="KW-1185">Reference proteome</keyword>
<accession>A0A8B8DZM0</accession>
<organism evidence="4 5">
    <name type="scientific">Crassostrea virginica</name>
    <name type="common">Eastern oyster</name>
    <dbReference type="NCBI Taxonomy" id="6565"/>
    <lineage>
        <taxon>Eukaryota</taxon>
        <taxon>Metazoa</taxon>
        <taxon>Spiralia</taxon>
        <taxon>Lophotrochozoa</taxon>
        <taxon>Mollusca</taxon>
        <taxon>Bivalvia</taxon>
        <taxon>Autobranchia</taxon>
        <taxon>Pteriomorphia</taxon>
        <taxon>Ostreida</taxon>
        <taxon>Ostreoidea</taxon>
        <taxon>Ostreidae</taxon>
        <taxon>Crassostrea</taxon>
    </lineage>
</organism>
<dbReference type="Proteomes" id="UP000694844">
    <property type="component" value="Chromosome 4"/>
</dbReference>
<protein>
    <submittedName>
        <fullName evidence="5">Coiled-coil domain-containing protein 112-like</fullName>
    </submittedName>
</protein>
<dbReference type="KEGG" id="cvn:111130553"/>
<dbReference type="RefSeq" id="XP_022333410.1">
    <property type="nucleotide sequence ID" value="XM_022477702.1"/>
</dbReference>
<dbReference type="GeneID" id="111130553"/>
<dbReference type="AlphaFoldDB" id="A0A8B8DZM0"/>
<feature type="coiled-coil region" evidence="2">
    <location>
        <begin position="137"/>
        <end position="171"/>
    </location>
</feature>
<evidence type="ECO:0000256" key="3">
    <source>
        <dbReference type="SAM" id="MobiDB-lite"/>
    </source>
</evidence>
<reference evidence="5" key="1">
    <citation type="submission" date="2025-08" db="UniProtKB">
        <authorList>
            <consortium name="RefSeq"/>
        </authorList>
    </citation>
    <scope>IDENTIFICATION</scope>
    <source>
        <tissue evidence="5">Whole sample</tissue>
    </source>
</reference>
<dbReference type="InterPro" id="IPR039902">
    <property type="entry name" value="CCDC148/CCDC112"/>
</dbReference>
<dbReference type="PANTHER" id="PTHR21549">
    <property type="entry name" value="MUTATED IN BLADDER CANCER 1"/>
    <property type="match status" value="1"/>
</dbReference>
<keyword evidence="1 2" id="KW-0175">Coiled coil</keyword>
<evidence type="ECO:0000313" key="5">
    <source>
        <dbReference type="RefSeq" id="XP_022333410.1"/>
    </source>
</evidence>
<evidence type="ECO:0000313" key="4">
    <source>
        <dbReference type="Proteomes" id="UP000694844"/>
    </source>
</evidence>